<feature type="domain" description="ABC3 transporter permease C-terminal" evidence="8">
    <location>
        <begin position="284"/>
        <end position="395"/>
    </location>
</feature>
<feature type="transmembrane region" description="Helical" evidence="7">
    <location>
        <begin position="365"/>
        <end position="384"/>
    </location>
</feature>
<dbReference type="InterPro" id="IPR050250">
    <property type="entry name" value="Macrolide_Exporter_MacB"/>
</dbReference>
<keyword evidence="2" id="KW-1003">Cell membrane</keyword>
<evidence type="ECO:0000256" key="5">
    <source>
        <dbReference type="ARBA" id="ARBA00023136"/>
    </source>
</evidence>
<evidence type="ECO:0000313" key="10">
    <source>
        <dbReference type="EMBL" id="GGA22640.1"/>
    </source>
</evidence>
<dbReference type="EMBL" id="BMJA01000001">
    <property type="protein sequence ID" value="GGA22640.1"/>
    <property type="molecule type" value="Genomic_DNA"/>
</dbReference>
<dbReference type="Pfam" id="PF02687">
    <property type="entry name" value="FtsX"/>
    <property type="match status" value="1"/>
</dbReference>
<evidence type="ECO:0000256" key="6">
    <source>
        <dbReference type="ARBA" id="ARBA00038076"/>
    </source>
</evidence>
<evidence type="ECO:0000259" key="8">
    <source>
        <dbReference type="Pfam" id="PF02687"/>
    </source>
</evidence>
<protein>
    <submittedName>
        <fullName evidence="10">ABC transporter permease</fullName>
    </submittedName>
</protein>
<keyword evidence="4 7" id="KW-1133">Transmembrane helix</keyword>
<gene>
    <name evidence="10" type="primary">ybjZ</name>
    <name evidence="10" type="ORF">GCM10010981_08570</name>
</gene>
<sequence length="402" mass="43346">MEIRPILASLHKHRVPALLIVLEIALACAVLCNAVFMVAQCVIDGRAPNAIDEQGVSVIHIGGLDGRLAADSVSRDVAALRAMPGVKTVAAINEPPLGPDAMFNGFASKPNEEPQVNSSVYLIGKGAEQALGLKLLQGRYFTDEEYAQGELLPNHQSASHVVLVNQSDAKRWWPGQSALGQQIYSDINTWTVIGVVADVIAQDPSFAGVSGKYSSVFFPQRPSAELNNYILRSDPADRDHVLQQAMQTLGKLEPGAVLEGKTFADVRADYFAGSRNLAWMLVLVCVVMLAVTALGIVGLTSFWVGQRRKQIGIRRAVGASCRQILAYFQTENFLLSTAGVLLGLVLAFAINIYLMRHYEVSRMPWYYLGGGAAALWLLGQLAVLGPALRAASVPPVEATRTI</sequence>
<dbReference type="InterPro" id="IPR003838">
    <property type="entry name" value="ABC3_permease_C"/>
</dbReference>
<accession>A0ABQ1FNA1</accession>
<evidence type="ECO:0000259" key="9">
    <source>
        <dbReference type="Pfam" id="PF12704"/>
    </source>
</evidence>
<feature type="transmembrane region" description="Helical" evidence="7">
    <location>
        <begin position="15"/>
        <end position="39"/>
    </location>
</feature>
<evidence type="ECO:0000256" key="2">
    <source>
        <dbReference type="ARBA" id="ARBA00022475"/>
    </source>
</evidence>
<name>A0ABQ1FNA1_9GAMM</name>
<keyword evidence="5 7" id="KW-0472">Membrane</keyword>
<dbReference type="InterPro" id="IPR025857">
    <property type="entry name" value="MacB_PCD"/>
</dbReference>
<dbReference type="Proteomes" id="UP000620046">
    <property type="component" value="Unassembled WGS sequence"/>
</dbReference>
<dbReference type="Pfam" id="PF12704">
    <property type="entry name" value="MacB_PCD"/>
    <property type="match status" value="1"/>
</dbReference>
<feature type="transmembrane region" description="Helical" evidence="7">
    <location>
        <begin position="332"/>
        <end position="353"/>
    </location>
</feature>
<comment type="caution">
    <text evidence="10">The sequence shown here is derived from an EMBL/GenBank/DDBJ whole genome shotgun (WGS) entry which is preliminary data.</text>
</comment>
<feature type="domain" description="MacB-like periplasmic core" evidence="9">
    <location>
        <begin position="58"/>
        <end position="235"/>
    </location>
</feature>
<comment type="similarity">
    <text evidence="6">Belongs to the ABC-4 integral membrane protein family.</text>
</comment>
<keyword evidence="3 7" id="KW-0812">Transmembrane</keyword>
<feature type="transmembrane region" description="Helical" evidence="7">
    <location>
        <begin position="277"/>
        <end position="305"/>
    </location>
</feature>
<comment type="subcellular location">
    <subcellularLocation>
        <location evidence="1">Cell membrane</location>
        <topology evidence="1">Multi-pass membrane protein</topology>
    </subcellularLocation>
</comment>
<evidence type="ECO:0000256" key="3">
    <source>
        <dbReference type="ARBA" id="ARBA00022692"/>
    </source>
</evidence>
<evidence type="ECO:0000313" key="11">
    <source>
        <dbReference type="Proteomes" id="UP000620046"/>
    </source>
</evidence>
<proteinExistence type="inferred from homology"/>
<keyword evidence="11" id="KW-1185">Reference proteome</keyword>
<evidence type="ECO:0000256" key="7">
    <source>
        <dbReference type="SAM" id="Phobius"/>
    </source>
</evidence>
<evidence type="ECO:0000256" key="4">
    <source>
        <dbReference type="ARBA" id="ARBA00022989"/>
    </source>
</evidence>
<dbReference type="PANTHER" id="PTHR30572">
    <property type="entry name" value="MEMBRANE COMPONENT OF TRANSPORTER-RELATED"/>
    <property type="match status" value="1"/>
</dbReference>
<organism evidence="10 11">
    <name type="scientific">Dyella nitratireducens</name>
    <dbReference type="NCBI Taxonomy" id="1849580"/>
    <lineage>
        <taxon>Bacteria</taxon>
        <taxon>Pseudomonadati</taxon>
        <taxon>Pseudomonadota</taxon>
        <taxon>Gammaproteobacteria</taxon>
        <taxon>Lysobacterales</taxon>
        <taxon>Rhodanobacteraceae</taxon>
        <taxon>Dyella</taxon>
    </lineage>
</organism>
<dbReference type="PANTHER" id="PTHR30572:SF4">
    <property type="entry name" value="ABC TRANSPORTER PERMEASE YTRF"/>
    <property type="match status" value="1"/>
</dbReference>
<reference evidence="11" key="1">
    <citation type="journal article" date="2019" name="Int. J. Syst. Evol. Microbiol.">
        <title>The Global Catalogue of Microorganisms (GCM) 10K type strain sequencing project: providing services to taxonomists for standard genome sequencing and annotation.</title>
        <authorList>
            <consortium name="The Broad Institute Genomics Platform"/>
            <consortium name="The Broad Institute Genome Sequencing Center for Infectious Disease"/>
            <person name="Wu L."/>
            <person name="Ma J."/>
        </authorList>
    </citation>
    <scope>NUCLEOTIDE SEQUENCE [LARGE SCALE GENOMIC DNA]</scope>
    <source>
        <strain evidence="11">CGMCC 1.15439</strain>
    </source>
</reference>
<evidence type="ECO:0000256" key="1">
    <source>
        <dbReference type="ARBA" id="ARBA00004651"/>
    </source>
</evidence>
<dbReference type="RefSeq" id="WP_188793009.1">
    <property type="nucleotide sequence ID" value="NZ_BMJA01000001.1"/>
</dbReference>